<dbReference type="PROSITE" id="PS50263">
    <property type="entry name" value="CN_HYDROLASE"/>
    <property type="match status" value="1"/>
</dbReference>
<dbReference type="SUPFAM" id="SSF56317">
    <property type="entry name" value="Carbon-nitrogen hydrolase"/>
    <property type="match status" value="1"/>
</dbReference>
<organism evidence="4 5">
    <name type="scientific">Blomia tropicalis</name>
    <name type="common">Mite</name>
    <dbReference type="NCBI Taxonomy" id="40697"/>
    <lineage>
        <taxon>Eukaryota</taxon>
        <taxon>Metazoa</taxon>
        <taxon>Ecdysozoa</taxon>
        <taxon>Arthropoda</taxon>
        <taxon>Chelicerata</taxon>
        <taxon>Arachnida</taxon>
        <taxon>Acari</taxon>
        <taxon>Acariformes</taxon>
        <taxon>Sarcoptiformes</taxon>
        <taxon>Astigmata</taxon>
        <taxon>Glycyphagoidea</taxon>
        <taxon>Echimyopodidae</taxon>
        <taxon>Blomia</taxon>
    </lineage>
</organism>
<proteinExistence type="inferred from homology"/>
<dbReference type="InterPro" id="IPR043957">
    <property type="entry name" value="Vanin_C"/>
</dbReference>
<dbReference type="OMA" id="HYEISRD"/>
<dbReference type="Proteomes" id="UP001142055">
    <property type="component" value="Chromosome 2"/>
</dbReference>
<dbReference type="InterPro" id="IPR036526">
    <property type="entry name" value="C-N_Hydrolase_sf"/>
</dbReference>
<gene>
    <name evidence="4" type="ORF">RDWZM_005556</name>
</gene>
<evidence type="ECO:0000313" key="5">
    <source>
        <dbReference type="Proteomes" id="UP001142055"/>
    </source>
</evidence>
<keyword evidence="2" id="KW-0378">Hydrolase</keyword>
<dbReference type="Gene3D" id="3.60.110.10">
    <property type="entry name" value="Carbon-nitrogen hydrolase"/>
    <property type="match status" value="1"/>
</dbReference>
<comment type="caution">
    <text evidence="4">The sequence shown here is derived from an EMBL/GenBank/DDBJ whole genome shotgun (WGS) entry which is preliminary data.</text>
</comment>
<reference evidence="4" key="1">
    <citation type="submission" date="2022-12" db="EMBL/GenBank/DDBJ databases">
        <title>Genome assemblies of Blomia tropicalis.</title>
        <authorList>
            <person name="Cui Y."/>
        </authorList>
    </citation>
    <scope>NUCLEOTIDE SEQUENCE</scope>
    <source>
        <tissue evidence="4">Adult mites</tissue>
    </source>
</reference>
<dbReference type="PANTHER" id="PTHR10609:SF27">
    <property type="entry name" value="CN HYDROLASE DOMAIN-CONTAINING PROTEIN-RELATED"/>
    <property type="match status" value="1"/>
</dbReference>
<evidence type="ECO:0000256" key="2">
    <source>
        <dbReference type="ARBA" id="ARBA00022801"/>
    </source>
</evidence>
<evidence type="ECO:0000313" key="4">
    <source>
        <dbReference type="EMBL" id="KAJ6219744.1"/>
    </source>
</evidence>
<keyword evidence="5" id="KW-1185">Reference proteome</keyword>
<dbReference type="InterPro" id="IPR003010">
    <property type="entry name" value="C-N_Hydrolase"/>
</dbReference>
<dbReference type="GO" id="GO:0016787">
    <property type="term" value="F:hydrolase activity"/>
    <property type="evidence" value="ECO:0007669"/>
    <property type="project" value="UniProtKB-KW"/>
</dbReference>
<sequence length="411" mass="46699">MPDPEKGVNPCLEIVDTDTIKADESVLRTISCLAKNYQMYIALSFGDKVPCRKVEDSGCPVDGHYLYNTIGLFNNEGIFVAKYHKMHLYYEFHYNIPSDCASHFGPIVHYDTPFGRLGFLICYDLMFHSPGIDLVEKHQIDTLIFSTYWFNHIPFVSGVQMQQAFAMMHRVNFIASDIQNPINGTLGAGIYSGTKGAISYNNEPDGKSKLIIATIPTDSRSTNSKCLPNTKKVIIANQGSQVNNNLHLNVSDIKLIKLNHPLGSDYVEYCCPYSGICCSLYYRVHNIHEFNRENFVLLFGNVTSGALNQKRYQIRQEYCGMAVCEDKSCSRFAMTSKTMFSSIYMSARMNSKYVYPGVMTNKMGLLPTEMWRFQQIESEKLWTISLINSSEPLVSVTLYGRLYNQDPPYKH</sequence>
<name>A0A9Q0RMG0_BLOTA</name>
<dbReference type="EMBL" id="JAPWDV010000002">
    <property type="protein sequence ID" value="KAJ6219744.1"/>
    <property type="molecule type" value="Genomic_DNA"/>
</dbReference>
<dbReference type="AlphaFoldDB" id="A0A9Q0RMG0"/>
<comment type="similarity">
    <text evidence="1">Belongs to the carbon-nitrogen hydrolase superfamily. BTD/VNN family.</text>
</comment>
<dbReference type="Pfam" id="PF19018">
    <property type="entry name" value="Vanin_C"/>
    <property type="match status" value="1"/>
</dbReference>
<evidence type="ECO:0000256" key="1">
    <source>
        <dbReference type="ARBA" id="ARBA00008225"/>
    </source>
</evidence>
<dbReference type="Pfam" id="PF00795">
    <property type="entry name" value="CN_hydrolase"/>
    <property type="match status" value="1"/>
</dbReference>
<dbReference type="PANTHER" id="PTHR10609">
    <property type="entry name" value="BIOTINIDASE-RELATED"/>
    <property type="match status" value="1"/>
</dbReference>
<protein>
    <recommendedName>
        <fullName evidence="3">CN hydrolase domain-containing protein</fullName>
    </recommendedName>
</protein>
<feature type="domain" description="CN hydrolase" evidence="3">
    <location>
        <begin position="1"/>
        <end position="217"/>
    </location>
</feature>
<dbReference type="InterPro" id="IPR040154">
    <property type="entry name" value="Biotinidase/VNN"/>
</dbReference>
<evidence type="ECO:0000259" key="3">
    <source>
        <dbReference type="PROSITE" id="PS50263"/>
    </source>
</evidence>
<accession>A0A9Q0RMG0</accession>